<feature type="compositionally biased region" description="Basic residues" evidence="1">
    <location>
        <begin position="78"/>
        <end position="87"/>
    </location>
</feature>
<sequence>MPTRGTRKRTLASPAAKTQPKPTQHRTSKRLTQKKTTGPAISRLSSDDSDADEEEDDEDEDEVDQEDNEEDKQPKTPPIKRTRITRKKQIDLPIKPSRFDKPQNPSDIDPHRVTLQNYEECDLDEAAIDELLADKDRKTSNRIPTNIQTELKNVQMWYRRMKKLFALMAHCSENTVNEFLHEASPGEYDLYTNATPKPI</sequence>
<dbReference type="EMBL" id="GL883099">
    <property type="protein sequence ID" value="EGG08995.1"/>
    <property type="molecule type" value="Genomic_DNA"/>
</dbReference>
<dbReference type="VEuPathDB" id="FungiDB:MELLADRAFT_84278"/>
<dbReference type="Proteomes" id="UP000001072">
    <property type="component" value="Unassembled WGS sequence"/>
</dbReference>
<accession>F4RF55</accession>
<dbReference type="HOGENOM" id="CLU_1372478_0_0_1"/>
<dbReference type="RefSeq" id="XP_007407969.1">
    <property type="nucleotide sequence ID" value="XM_007407907.1"/>
</dbReference>
<dbReference type="AlphaFoldDB" id="F4RF55"/>
<feature type="compositionally biased region" description="Acidic residues" evidence="1">
    <location>
        <begin position="47"/>
        <end position="70"/>
    </location>
</feature>
<evidence type="ECO:0000256" key="1">
    <source>
        <dbReference type="SAM" id="MobiDB-lite"/>
    </source>
</evidence>
<protein>
    <submittedName>
        <fullName evidence="2">Uncharacterized protein</fullName>
    </submittedName>
</protein>
<feature type="compositionally biased region" description="Basic residues" evidence="1">
    <location>
        <begin position="23"/>
        <end position="33"/>
    </location>
</feature>
<feature type="region of interest" description="Disordered" evidence="1">
    <location>
        <begin position="1"/>
        <end position="111"/>
    </location>
</feature>
<keyword evidence="3" id="KW-1185">Reference proteome</keyword>
<evidence type="ECO:0000313" key="2">
    <source>
        <dbReference type="EMBL" id="EGG08995.1"/>
    </source>
</evidence>
<dbReference type="KEGG" id="mlr:MELLADRAFT_84278"/>
<gene>
    <name evidence="2" type="ORF">MELLADRAFT_84278</name>
</gene>
<name>F4RF55_MELLP</name>
<feature type="compositionally biased region" description="Basic residues" evidence="1">
    <location>
        <begin position="1"/>
        <end position="10"/>
    </location>
</feature>
<dbReference type="OrthoDB" id="2511533at2759"/>
<organism evidence="3">
    <name type="scientific">Melampsora larici-populina (strain 98AG31 / pathotype 3-4-7)</name>
    <name type="common">Poplar leaf rust fungus</name>
    <dbReference type="NCBI Taxonomy" id="747676"/>
    <lineage>
        <taxon>Eukaryota</taxon>
        <taxon>Fungi</taxon>
        <taxon>Dikarya</taxon>
        <taxon>Basidiomycota</taxon>
        <taxon>Pucciniomycotina</taxon>
        <taxon>Pucciniomycetes</taxon>
        <taxon>Pucciniales</taxon>
        <taxon>Melampsoraceae</taxon>
        <taxon>Melampsora</taxon>
    </lineage>
</organism>
<dbReference type="GeneID" id="18933424"/>
<dbReference type="InParanoid" id="F4RF55"/>
<proteinExistence type="predicted"/>
<evidence type="ECO:0000313" key="3">
    <source>
        <dbReference type="Proteomes" id="UP000001072"/>
    </source>
</evidence>
<reference evidence="3" key="1">
    <citation type="journal article" date="2011" name="Proc. Natl. Acad. Sci. U.S.A.">
        <title>Obligate biotrophy features unraveled by the genomic analysis of rust fungi.</title>
        <authorList>
            <person name="Duplessis S."/>
            <person name="Cuomo C.A."/>
            <person name="Lin Y.-C."/>
            <person name="Aerts A."/>
            <person name="Tisserant E."/>
            <person name="Veneault-Fourrey C."/>
            <person name="Joly D.L."/>
            <person name="Hacquard S."/>
            <person name="Amselem J."/>
            <person name="Cantarel B.L."/>
            <person name="Chiu R."/>
            <person name="Coutinho P.M."/>
            <person name="Feau N."/>
            <person name="Field M."/>
            <person name="Frey P."/>
            <person name="Gelhaye E."/>
            <person name="Goldberg J."/>
            <person name="Grabherr M.G."/>
            <person name="Kodira C.D."/>
            <person name="Kohler A."/>
            <person name="Kuees U."/>
            <person name="Lindquist E.A."/>
            <person name="Lucas S.M."/>
            <person name="Mago R."/>
            <person name="Mauceli E."/>
            <person name="Morin E."/>
            <person name="Murat C."/>
            <person name="Pangilinan J.L."/>
            <person name="Park R."/>
            <person name="Pearson M."/>
            <person name="Quesneville H."/>
            <person name="Rouhier N."/>
            <person name="Sakthikumar S."/>
            <person name="Salamov A.A."/>
            <person name="Schmutz J."/>
            <person name="Selles B."/>
            <person name="Shapiro H."/>
            <person name="Tanguay P."/>
            <person name="Tuskan G.A."/>
            <person name="Henrissat B."/>
            <person name="Van de Peer Y."/>
            <person name="Rouze P."/>
            <person name="Ellis J.G."/>
            <person name="Dodds P.N."/>
            <person name="Schein J.E."/>
            <person name="Zhong S."/>
            <person name="Hamelin R.C."/>
            <person name="Grigoriev I.V."/>
            <person name="Szabo L.J."/>
            <person name="Martin F."/>
        </authorList>
    </citation>
    <scope>NUCLEOTIDE SEQUENCE [LARGE SCALE GENOMIC DNA]</scope>
    <source>
        <strain evidence="3">98AG31 / pathotype 3-4-7</strain>
    </source>
</reference>